<sequence>MHSPLPRLIVCLGSLVLSAPLLADEAALRAELDDLKQRYEAQQNALMILERRLRQLEASSQPRQSVAATTPGSGQRSSASTPSYGSQQRESSRPAQSVAAVYDEASGFFGEGAFSLEPSITYTHYDTRQLFLNGFLALDAIFLGDIGIDQINSDLFTFDLAARYNWRDRWQFEVNVPMIYRESSYESAGAGGSSTTVSETSVSSDAMLGDIGFGISYKLVDEAPGVPDVVTSLRVRAPTGKEPYGIKLREDPANDNLATPEELPSGNGVWSLTPGISLVKTVDPAVLFANFSYTYNFKESFSDISSQEGVKQPGDVKLGNYFQYGLGMAFALNERMSLSTSFTHLVSQKSKIRADGESWQSIIGSDANAAYFNLGMTFAASDELTIVPNLAIGLTPDAPDFSFSLKFPYYF</sequence>
<feature type="coiled-coil region" evidence="1">
    <location>
        <begin position="25"/>
        <end position="59"/>
    </location>
</feature>
<gene>
    <name evidence="4" type="ORF">DMO17_13885</name>
</gene>
<dbReference type="RefSeq" id="WP_110683086.1">
    <property type="nucleotide sequence ID" value="NZ_CP154874.1"/>
</dbReference>
<evidence type="ECO:0000313" key="4">
    <source>
        <dbReference type="EMBL" id="PYC22548.1"/>
    </source>
</evidence>
<organism evidence="4 5">
    <name type="scientific">Aquipseudomonas alcaligenes</name>
    <name type="common">Pseudomonas alcaligenes</name>
    <dbReference type="NCBI Taxonomy" id="43263"/>
    <lineage>
        <taxon>Bacteria</taxon>
        <taxon>Pseudomonadati</taxon>
        <taxon>Pseudomonadota</taxon>
        <taxon>Gammaproteobacteria</taxon>
        <taxon>Pseudomonadales</taxon>
        <taxon>Pseudomonadaceae</taxon>
        <taxon>Aquipseudomonas</taxon>
    </lineage>
</organism>
<reference evidence="4 5" key="1">
    <citation type="submission" date="2018-06" db="EMBL/GenBank/DDBJ databases">
        <title>Pseudomonas diversity within urban Lake Michigan freshwaters.</title>
        <authorList>
            <person name="Batrich M."/>
            <person name="Hatzopoulos T."/>
            <person name="Putonti C."/>
        </authorList>
    </citation>
    <scope>NUCLEOTIDE SEQUENCE [LARGE SCALE GENOMIC DNA]</scope>
    <source>
        <strain evidence="4 5">MB-090714</strain>
    </source>
</reference>
<evidence type="ECO:0008006" key="6">
    <source>
        <dbReference type="Google" id="ProtNLM"/>
    </source>
</evidence>
<proteinExistence type="predicted"/>
<feature type="signal peptide" evidence="3">
    <location>
        <begin position="1"/>
        <end position="23"/>
    </location>
</feature>
<feature type="compositionally biased region" description="Polar residues" evidence="2">
    <location>
        <begin position="59"/>
        <end position="95"/>
    </location>
</feature>
<dbReference type="Proteomes" id="UP000248146">
    <property type="component" value="Unassembled WGS sequence"/>
</dbReference>
<evidence type="ECO:0000256" key="2">
    <source>
        <dbReference type="SAM" id="MobiDB-lite"/>
    </source>
</evidence>
<feature type="region of interest" description="Disordered" evidence="2">
    <location>
        <begin position="59"/>
        <end position="96"/>
    </location>
</feature>
<keyword evidence="1" id="KW-0175">Coiled coil</keyword>
<evidence type="ECO:0000313" key="5">
    <source>
        <dbReference type="Proteomes" id="UP000248146"/>
    </source>
</evidence>
<evidence type="ECO:0000256" key="1">
    <source>
        <dbReference type="SAM" id="Coils"/>
    </source>
</evidence>
<dbReference type="OrthoDB" id="5297564at2"/>
<name>A0A2V4KRC8_AQUAC</name>
<comment type="caution">
    <text evidence="4">The sequence shown here is derived from an EMBL/GenBank/DDBJ whole genome shotgun (WGS) entry which is preliminary data.</text>
</comment>
<feature type="chain" id="PRO_5015963218" description="Transporter" evidence="3">
    <location>
        <begin position="24"/>
        <end position="411"/>
    </location>
</feature>
<protein>
    <recommendedName>
        <fullName evidence="6">Transporter</fullName>
    </recommendedName>
</protein>
<keyword evidence="3" id="KW-0732">Signal</keyword>
<accession>A0A2V4KRC8</accession>
<dbReference type="AlphaFoldDB" id="A0A2V4KRC8"/>
<evidence type="ECO:0000256" key="3">
    <source>
        <dbReference type="SAM" id="SignalP"/>
    </source>
</evidence>
<dbReference type="EMBL" id="QJRX01000007">
    <property type="protein sequence ID" value="PYC22548.1"/>
    <property type="molecule type" value="Genomic_DNA"/>
</dbReference>